<comment type="subcellular location">
    <subcellularLocation>
        <location evidence="1">Cytoplasm</location>
    </subcellularLocation>
</comment>
<sequence>MQSLKRLASVVSYAVGWGSKDDVSSDDDDDTGNEQTDSLIDQILTNIYTKEDEDNVPSYVTTSPVKSNIKTKKDNIGTITRLTNKFGVIDDKYYFERVSVHCEGLDVGKKVTYSAFRETEEQEWRVTQIYAVHEENWNDGSSEDDLPVQSDELLDIPEERDEQIGSANHRTVTGIVQLKDGREVVVRDIVKPLKGGSVPRDTRLNLDVVASDFLPMKGDIVSMNCIVEITEETADGSGSVIKVISLKPTRVRAFTGEVAKYSNKSREGMIQEADIVYFNKAACESGYIPKKGDTVEVEAIESDRDGYNWRAISVRPDTICQRNENDLVTRKPYIRIDPDLLPNKGNILVQENTHFGALPASDTYTIEVKSLINIMVKVVSIVSVTNEGAARKKITKHYIDSTPSNLTLISPSWQQCWIESQETVTFCFKYNTKFLGCFSEIFVVEFGNFSIGRLIEWEVYNADIPAIPKVSGVDDKVYHQERSQHSQTYFELRGQRQVIAIVKRIDLIVRGRAPTKRPNFIKVRLGHYEVPDEISEAMCQGPDNRLVSKVDAKDALKKCCPVLSENLSVTNHKIRFHNLLHIAEVDGSIDMCRYTKERVSFVKRGQGTAAFEGCIHKVLKDEVWLKFNIQFHNSYNSEDYNVYFQQARTCFRRCHAALDMCHKNQANLWLFPKGVNAKPLQISFVESDEVDLTENKQDVDMYANRRVKLNWFNNRLNYRQKEAVRNILRGEARPLPYIIFGPPGTGKTVTLVETVLQIYTLIGESRLLIATPSNSSADLIAERLLDSGLLQPGDMIRLVANHLIVDGKVPVKLVPYSATVDINAGADGKTDQNSAFPSFNSSMIVRNRIIIGTCMALGQLLQLGLARSHFSHIVVDEAGQASEPEILIPLSFMAHESGQAILAGDPNQLGPVVQSQLAANFGLSKSLLARLLSRFPYQRDATGFPDTGGYDPRLVTRLSLNYRSLPDILELPSFLFYDSDLEPWLSDQDSYEAKVLERATQHLNLPHSAVIFRGIAGHALRDNDSPSFCNHEESYEVVSYAIQLLNADVKSEDIGIITPYQKQVKRIRITLERLGGPEAQGIKVGSVEEFQGQERMVIIISTVRSLGHAHIETTRWNTSRQLLGFVSNPERLNVSISRARALLIICGDPNVLLHDTYWRSVVKYCIDRNAYLGIAIPKHLQDSDN</sequence>
<dbReference type="GO" id="GO:0004386">
    <property type="term" value="F:helicase activity"/>
    <property type="evidence" value="ECO:0007669"/>
    <property type="project" value="UniProtKB-KW"/>
</dbReference>
<dbReference type="InterPro" id="IPR027417">
    <property type="entry name" value="P-loop_NTPase"/>
</dbReference>
<feature type="domain" description="DNA2/NAM7 helicase helicase" evidence="3">
    <location>
        <begin position="840"/>
        <end position="916"/>
    </location>
</feature>
<keyword evidence="5" id="KW-0547">Nucleotide-binding</keyword>
<comment type="caution">
    <text evidence="5">The sequence shown here is derived from an EMBL/GenBank/DDBJ whole genome shotgun (WGS) entry which is preliminary data.</text>
</comment>
<dbReference type="AlphaFoldDB" id="A0AAE1H3M1"/>
<evidence type="ECO:0000313" key="6">
    <source>
        <dbReference type="Proteomes" id="UP001219518"/>
    </source>
</evidence>
<dbReference type="CDD" id="cd18808">
    <property type="entry name" value="SF1_C_Upf1"/>
    <property type="match status" value="1"/>
</dbReference>
<dbReference type="InterPro" id="IPR047187">
    <property type="entry name" value="SF1_C_Upf1"/>
</dbReference>
<dbReference type="EMBL" id="JAHWGI010000307">
    <property type="protein sequence ID" value="KAK3913005.1"/>
    <property type="molecule type" value="Genomic_DNA"/>
</dbReference>
<keyword evidence="2" id="KW-0963">Cytoplasm</keyword>
<feature type="domain" description="DNA2/NAM7 helicase-like C-terminal" evidence="4">
    <location>
        <begin position="952"/>
        <end position="1149"/>
    </location>
</feature>
<organism evidence="5 6">
    <name type="scientific">Frankliniella fusca</name>
    <dbReference type="NCBI Taxonomy" id="407009"/>
    <lineage>
        <taxon>Eukaryota</taxon>
        <taxon>Metazoa</taxon>
        <taxon>Ecdysozoa</taxon>
        <taxon>Arthropoda</taxon>
        <taxon>Hexapoda</taxon>
        <taxon>Insecta</taxon>
        <taxon>Pterygota</taxon>
        <taxon>Neoptera</taxon>
        <taxon>Paraneoptera</taxon>
        <taxon>Thysanoptera</taxon>
        <taxon>Terebrantia</taxon>
        <taxon>Thripoidea</taxon>
        <taxon>Thripidae</taxon>
        <taxon>Frankliniella</taxon>
    </lineage>
</organism>
<evidence type="ECO:0000256" key="1">
    <source>
        <dbReference type="ARBA" id="ARBA00004496"/>
    </source>
</evidence>
<gene>
    <name evidence="5" type="ORF">KUF71_022459</name>
</gene>
<reference evidence="5" key="2">
    <citation type="journal article" date="2023" name="BMC Genomics">
        <title>Pest status, molecular evolution, and epigenetic factors derived from the genome assembly of Frankliniella fusca, a thysanopteran phytovirus vector.</title>
        <authorList>
            <person name="Catto M.A."/>
            <person name="Labadie P.E."/>
            <person name="Jacobson A.L."/>
            <person name="Kennedy G.G."/>
            <person name="Srinivasan R."/>
            <person name="Hunt B.G."/>
        </authorList>
    </citation>
    <scope>NUCLEOTIDE SEQUENCE</scope>
    <source>
        <strain evidence="5">PL_HMW_Pooled</strain>
    </source>
</reference>
<evidence type="ECO:0000259" key="3">
    <source>
        <dbReference type="Pfam" id="PF13086"/>
    </source>
</evidence>
<dbReference type="Pfam" id="PF13086">
    <property type="entry name" value="AAA_11"/>
    <property type="match status" value="2"/>
</dbReference>
<evidence type="ECO:0000256" key="2">
    <source>
        <dbReference type="ARBA" id="ARBA00022490"/>
    </source>
</evidence>
<name>A0AAE1H3M1_9NEOP</name>
<keyword evidence="5" id="KW-0378">Hydrolase</keyword>
<dbReference type="PANTHER" id="PTHR45418:SF1">
    <property type="entry name" value="CANCER_TESTIS ANTIGEN 55"/>
    <property type="match status" value="1"/>
</dbReference>
<dbReference type="PANTHER" id="PTHR45418">
    <property type="entry name" value="CANCER/TESTIS ANTIGEN 55"/>
    <property type="match status" value="1"/>
</dbReference>
<dbReference type="Proteomes" id="UP001219518">
    <property type="component" value="Unassembled WGS sequence"/>
</dbReference>
<keyword evidence="5" id="KW-0067">ATP-binding</keyword>
<dbReference type="InterPro" id="IPR041677">
    <property type="entry name" value="DNA2/NAM7_AAA_11"/>
</dbReference>
<protein>
    <submittedName>
        <fullName evidence="5">RNA helicase armi</fullName>
    </submittedName>
</protein>
<dbReference type="Pfam" id="PF13087">
    <property type="entry name" value="AAA_12"/>
    <property type="match status" value="1"/>
</dbReference>
<proteinExistence type="predicted"/>
<keyword evidence="6" id="KW-1185">Reference proteome</keyword>
<evidence type="ECO:0000259" key="4">
    <source>
        <dbReference type="Pfam" id="PF13087"/>
    </source>
</evidence>
<accession>A0AAE1H3M1</accession>
<dbReference type="Gene3D" id="3.40.50.300">
    <property type="entry name" value="P-loop containing nucleotide triphosphate hydrolases"/>
    <property type="match status" value="2"/>
</dbReference>
<reference evidence="5" key="1">
    <citation type="submission" date="2021-07" db="EMBL/GenBank/DDBJ databases">
        <authorList>
            <person name="Catto M.A."/>
            <person name="Jacobson A."/>
            <person name="Kennedy G."/>
            <person name="Labadie P."/>
            <person name="Hunt B.G."/>
            <person name="Srinivasan R."/>
        </authorList>
    </citation>
    <scope>NUCLEOTIDE SEQUENCE</scope>
    <source>
        <strain evidence="5">PL_HMW_Pooled</strain>
        <tissue evidence="5">Head</tissue>
    </source>
</reference>
<dbReference type="GO" id="GO:0005737">
    <property type="term" value="C:cytoplasm"/>
    <property type="evidence" value="ECO:0007669"/>
    <property type="project" value="UniProtKB-SubCell"/>
</dbReference>
<feature type="domain" description="DNA2/NAM7 helicase helicase" evidence="3">
    <location>
        <begin position="716"/>
        <end position="802"/>
    </location>
</feature>
<dbReference type="InterPro" id="IPR041679">
    <property type="entry name" value="DNA2/NAM7-like_C"/>
</dbReference>
<keyword evidence="5" id="KW-0347">Helicase</keyword>
<evidence type="ECO:0000313" key="5">
    <source>
        <dbReference type="EMBL" id="KAK3913005.1"/>
    </source>
</evidence>
<dbReference type="SUPFAM" id="SSF52540">
    <property type="entry name" value="P-loop containing nucleoside triphosphate hydrolases"/>
    <property type="match status" value="1"/>
</dbReference>